<reference evidence="1" key="1">
    <citation type="submission" date="2024-06" db="EMBL/GenBank/DDBJ databases">
        <authorList>
            <person name="Uskudar Guclu A."/>
            <person name="Ata Vural I."/>
        </authorList>
    </citation>
    <scope>NUCLEOTIDE SEQUENCE</scope>
</reference>
<accession>A0AB39AIH4</accession>
<name>A0AB39AIH4_9CAUD</name>
<protein>
    <submittedName>
        <fullName evidence="1">Uncharacterized protein</fullName>
    </submittedName>
</protein>
<sequence>MRNISQFCFTSILNSVIISSSKRETLQNRGTQK</sequence>
<organism evidence="1">
    <name type="scientific">Pseudomonas phage Baskent_P2_ICU</name>
    <dbReference type="NCBI Taxonomy" id="3235054"/>
    <lineage>
        <taxon>Viruses</taxon>
        <taxon>Duplodnaviria</taxon>
        <taxon>Heunggongvirae</taxon>
        <taxon>Uroviricota</taxon>
        <taxon>Caudoviricetes</taxon>
        <taxon>Lindbergviridae</taxon>
        <taxon>Pbunavirus</taxon>
    </lineage>
</organism>
<proteinExistence type="predicted"/>
<evidence type="ECO:0000313" key="1">
    <source>
        <dbReference type="EMBL" id="XDG30511.1"/>
    </source>
</evidence>
<dbReference type="EMBL" id="PP910332">
    <property type="protein sequence ID" value="XDG30511.1"/>
    <property type="molecule type" value="Genomic_DNA"/>
</dbReference>